<organism evidence="1 2">
    <name type="scientific">Novosphingobium subterraneum</name>
    <dbReference type="NCBI Taxonomy" id="48936"/>
    <lineage>
        <taxon>Bacteria</taxon>
        <taxon>Pseudomonadati</taxon>
        <taxon>Pseudomonadota</taxon>
        <taxon>Alphaproteobacteria</taxon>
        <taxon>Sphingomonadales</taxon>
        <taxon>Sphingomonadaceae</taxon>
        <taxon>Novosphingobium</taxon>
    </lineage>
</organism>
<dbReference type="PATRIC" id="fig|48936.3.peg.4657"/>
<accession>A0A0B8ZTN2</accession>
<gene>
    <name evidence="1" type="ORF">NJ75_04624</name>
</gene>
<protein>
    <submittedName>
        <fullName evidence="1">Uncharacterized protein</fullName>
    </submittedName>
</protein>
<comment type="caution">
    <text evidence="1">The sequence shown here is derived from an EMBL/GenBank/DDBJ whole genome shotgun (WGS) entry which is preliminary data.</text>
</comment>
<evidence type="ECO:0000313" key="2">
    <source>
        <dbReference type="Proteomes" id="UP000031338"/>
    </source>
</evidence>
<evidence type="ECO:0000313" key="1">
    <source>
        <dbReference type="EMBL" id="KHS41631.1"/>
    </source>
</evidence>
<dbReference type="EMBL" id="JRVC01000039">
    <property type="protein sequence ID" value="KHS41631.1"/>
    <property type="molecule type" value="Genomic_DNA"/>
</dbReference>
<sequence length="77" mass="8640">MHGGVRSGPSDQRLREIAAHLRTAFRVSDDHDVTLSDLATAVDSPELAEIYQEIRALQTEQVQRLERLLARIADNDT</sequence>
<proteinExistence type="predicted"/>
<dbReference type="Proteomes" id="UP000031338">
    <property type="component" value="Unassembled WGS sequence"/>
</dbReference>
<dbReference type="AlphaFoldDB" id="A0A0B8ZTN2"/>
<name>A0A0B8ZTN2_9SPHN</name>
<dbReference type="STRING" id="48936.NJ75_04624"/>
<reference evidence="1 2" key="1">
    <citation type="submission" date="2014-10" db="EMBL/GenBank/DDBJ databases">
        <title>Draft genome sequence of Novosphingobium subterraneum DSM 12447.</title>
        <authorList>
            <person name="Gan H.M."/>
            <person name="Gan H.Y."/>
            <person name="Savka M.A."/>
        </authorList>
    </citation>
    <scope>NUCLEOTIDE SEQUENCE [LARGE SCALE GENOMIC DNA]</scope>
    <source>
        <strain evidence="1 2">DSM 12447</strain>
    </source>
</reference>
<keyword evidence="2" id="KW-1185">Reference proteome</keyword>